<dbReference type="PROSITE" id="PS50995">
    <property type="entry name" value="HTH_MARR_2"/>
    <property type="match status" value="1"/>
</dbReference>
<keyword evidence="2" id="KW-0238">DNA-binding</keyword>
<dbReference type="EMBL" id="JAVRFL010000036">
    <property type="protein sequence ID" value="MDT0532281.1"/>
    <property type="molecule type" value="Genomic_DNA"/>
</dbReference>
<dbReference type="PRINTS" id="PR00598">
    <property type="entry name" value="HTHMARR"/>
</dbReference>
<keyword evidence="1" id="KW-0805">Transcription regulation</keyword>
<dbReference type="InterPro" id="IPR036390">
    <property type="entry name" value="WH_DNA-bd_sf"/>
</dbReference>
<dbReference type="InterPro" id="IPR036388">
    <property type="entry name" value="WH-like_DNA-bd_sf"/>
</dbReference>
<protein>
    <submittedName>
        <fullName evidence="5">MarR family transcriptional regulator</fullName>
    </submittedName>
</protein>
<dbReference type="PANTHER" id="PTHR33164">
    <property type="entry name" value="TRANSCRIPTIONAL REGULATOR, MARR FAMILY"/>
    <property type="match status" value="1"/>
</dbReference>
<feature type="domain" description="HTH marR-type" evidence="4">
    <location>
        <begin position="8"/>
        <end position="141"/>
    </location>
</feature>
<gene>
    <name evidence="5" type="ORF">RM555_25095</name>
</gene>
<name>A0ABU2X2A3_9ACTN</name>
<evidence type="ECO:0000313" key="5">
    <source>
        <dbReference type="EMBL" id="MDT0532281.1"/>
    </source>
</evidence>
<keyword evidence="6" id="KW-1185">Reference proteome</keyword>
<dbReference type="SMART" id="SM00347">
    <property type="entry name" value="HTH_MARR"/>
    <property type="match status" value="1"/>
</dbReference>
<evidence type="ECO:0000313" key="6">
    <source>
        <dbReference type="Proteomes" id="UP001180973"/>
    </source>
</evidence>
<dbReference type="InterPro" id="IPR039422">
    <property type="entry name" value="MarR/SlyA-like"/>
</dbReference>
<evidence type="ECO:0000256" key="1">
    <source>
        <dbReference type="ARBA" id="ARBA00023015"/>
    </source>
</evidence>
<organism evidence="5 6">
    <name type="scientific">Micromonospora reichwaldensis</name>
    <dbReference type="NCBI Taxonomy" id="3075516"/>
    <lineage>
        <taxon>Bacteria</taxon>
        <taxon>Bacillati</taxon>
        <taxon>Actinomycetota</taxon>
        <taxon>Actinomycetes</taxon>
        <taxon>Micromonosporales</taxon>
        <taxon>Micromonosporaceae</taxon>
        <taxon>Micromonospora</taxon>
    </lineage>
</organism>
<accession>A0ABU2X2A3</accession>
<dbReference type="InterPro" id="IPR000835">
    <property type="entry name" value="HTH_MarR-typ"/>
</dbReference>
<dbReference type="PROSITE" id="PS01117">
    <property type="entry name" value="HTH_MARR_1"/>
    <property type="match status" value="1"/>
</dbReference>
<sequence length="154" mass="16593">MELMTLRDVPIARLLVVAGHVTGQRWNRYLAEAHGLTQAGMVALMTLAEHGELAHRAVAEHCFVRPATLTGIVDTLERDGLVERQRDEADRRSVKIAITPAGRARIDALTAMIRSGQPLTSVDADPAKAAVIREFLLEVIGNGDHGTPEGSPAC</sequence>
<dbReference type="SUPFAM" id="SSF46785">
    <property type="entry name" value="Winged helix' DNA-binding domain"/>
    <property type="match status" value="1"/>
</dbReference>
<evidence type="ECO:0000256" key="2">
    <source>
        <dbReference type="ARBA" id="ARBA00023125"/>
    </source>
</evidence>
<comment type="caution">
    <text evidence="5">The sequence shown here is derived from an EMBL/GenBank/DDBJ whole genome shotgun (WGS) entry which is preliminary data.</text>
</comment>
<dbReference type="Gene3D" id="1.10.10.10">
    <property type="entry name" value="Winged helix-like DNA-binding domain superfamily/Winged helix DNA-binding domain"/>
    <property type="match status" value="1"/>
</dbReference>
<evidence type="ECO:0000259" key="4">
    <source>
        <dbReference type="PROSITE" id="PS50995"/>
    </source>
</evidence>
<keyword evidence="3" id="KW-0804">Transcription</keyword>
<dbReference type="PANTHER" id="PTHR33164:SF43">
    <property type="entry name" value="HTH-TYPE TRANSCRIPTIONAL REPRESSOR YETL"/>
    <property type="match status" value="1"/>
</dbReference>
<evidence type="ECO:0000256" key="3">
    <source>
        <dbReference type="ARBA" id="ARBA00023163"/>
    </source>
</evidence>
<proteinExistence type="predicted"/>
<dbReference type="InterPro" id="IPR023187">
    <property type="entry name" value="Tscrpt_reg_MarR-type_CS"/>
</dbReference>
<dbReference type="RefSeq" id="WP_311414041.1">
    <property type="nucleotide sequence ID" value="NZ_JAVRFL010000036.1"/>
</dbReference>
<dbReference type="Pfam" id="PF01047">
    <property type="entry name" value="MarR"/>
    <property type="match status" value="1"/>
</dbReference>
<dbReference type="Proteomes" id="UP001180973">
    <property type="component" value="Unassembled WGS sequence"/>
</dbReference>
<reference evidence="5" key="1">
    <citation type="submission" date="2023-09" db="EMBL/GenBank/DDBJ databases">
        <title>30 novel species of actinomycetes from the DSMZ collection.</title>
        <authorList>
            <person name="Nouioui I."/>
        </authorList>
    </citation>
    <scope>NUCLEOTIDE SEQUENCE</scope>
    <source>
        <strain evidence="5">DSM 115977</strain>
    </source>
</reference>